<keyword evidence="10" id="KW-1185">Reference proteome</keyword>
<keyword evidence="6 7" id="KW-0472">Membrane</keyword>
<dbReference type="InterPro" id="IPR000515">
    <property type="entry name" value="MetI-like"/>
</dbReference>
<comment type="subcellular location">
    <subcellularLocation>
        <location evidence="1 7">Cell membrane</location>
        <topology evidence="1 7">Multi-pass membrane protein</topology>
    </subcellularLocation>
</comment>
<dbReference type="SUPFAM" id="SSF161098">
    <property type="entry name" value="MetI-like"/>
    <property type="match status" value="1"/>
</dbReference>
<evidence type="ECO:0000256" key="5">
    <source>
        <dbReference type="ARBA" id="ARBA00022989"/>
    </source>
</evidence>
<reference evidence="9 10" key="1">
    <citation type="submission" date="2011-11" db="EMBL/GenBank/DDBJ databases">
        <authorList>
            <person name="Weinstock G."/>
            <person name="Sodergren E."/>
            <person name="Clifton S."/>
            <person name="Fulton L."/>
            <person name="Fulton B."/>
            <person name="Courtney L."/>
            <person name="Fronick C."/>
            <person name="Harrison M."/>
            <person name="Strong C."/>
            <person name="Farmer C."/>
            <person name="Delahaunty K."/>
            <person name="Markovic C."/>
            <person name="Hall O."/>
            <person name="Minx P."/>
            <person name="Tomlinson C."/>
            <person name="Mitreva M."/>
            <person name="Hou S."/>
            <person name="Chen J."/>
            <person name="Wollam A."/>
            <person name="Pepin K.H."/>
            <person name="Johnson M."/>
            <person name="Bhonagiri V."/>
            <person name="Zhang X."/>
            <person name="Suruliraj S."/>
            <person name="Warren W."/>
            <person name="Chinwalla A."/>
            <person name="Mardis E.R."/>
            <person name="Wilson R.K."/>
        </authorList>
    </citation>
    <scope>NUCLEOTIDE SEQUENCE [LARGE SCALE GENOMIC DNA]</scope>
    <source>
        <strain evidence="9 10">YIT 11816</strain>
    </source>
</reference>
<dbReference type="HOGENOM" id="CLU_046113_1_3_4"/>
<feature type="transmembrane region" description="Helical" evidence="7">
    <location>
        <begin position="91"/>
        <end position="113"/>
    </location>
</feature>
<evidence type="ECO:0000259" key="8">
    <source>
        <dbReference type="PROSITE" id="PS50928"/>
    </source>
</evidence>
<keyword evidence="4 7" id="KW-0812">Transmembrane</keyword>
<evidence type="ECO:0000313" key="10">
    <source>
        <dbReference type="Proteomes" id="UP000004956"/>
    </source>
</evidence>
<dbReference type="InterPro" id="IPR035906">
    <property type="entry name" value="MetI-like_sf"/>
</dbReference>
<keyword evidence="3" id="KW-1003">Cell membrane</keyword>
<feature type="transmembrane region" description="Helical" evidence="7">
    <location>
        <begin position="119"/>
        <end position="142"/>
    </location>
</feature>
<sequence>MMLILRYALATFLLLLLWWAGSAAMGPDLLPDPWATAAAFITALGDPDFIRHGVISLWRLVAGVGVAALVAFPLGLWLGHSRRADWLGAPVVFITFPLPKIVLLPVFFMLVGLGDASRLLLIGLTTGYQILVIVRDAALSLNPVYEQAYRSMGGKGWGLLRHVWLPAALPALMTSLKVAAGTAVAVLFLAESFATDSGLGWLIMDAWGMGDALRMFTGILGMSVLGLFLYGSVGVLERIFCRWQEA</sequence>
<dbReference type="CDD" id="cd06261">
    <property type="entry name" value="TM_PBP2"/>
    <property type="match status" value="1"/>
</dbReference>
<protein>
    <submittedName>
        <fullName evidence="9">ABC transporter, permease protein</fullName>
    </submittedName>
</protein>
<proteinExistence type="inferred from homology"/>
<comment type="similarity">
    <text evidence="7">Belongs to the binding-protein-dependent transport system permease family.</text>
</comment>
<dbReference type="GO" id="GO:0055085">
    <property type="term" value="P:transmembrane transport"/>
    <property type="evidence" value="ECO:0007669"/>
    <property type="project" value="InterPro"/>
</dbReference>
<dbReference type="PANTHER" id="PTHR30151:SF0">
    <property type="entry name" value="ABC TRANSPORTER PERMEASE PROTEIN MJ0413-RELATED"/>
    <property type="match status" value="1"/>
</dbReference>
<feature type="transmembrane region" description="Helical" evidence="7">
    <location>
        <begin position="215"/>
        <end position="236"/>
    </location>
</feature>
<evidence type="ECO:0000256" key="6">
    <source>
        <dbReference type="ARBA" id="ARBA00023136"/>
    </source>
</evidence>
<comment type="caution">
    <text evidence="9">The sequence shown here is derived from an EMBL/GenBank/DDBJ whole genome shotgun (WGS) entry which is preliminary data.</text>
</comment>
<keyword evidence="2 7" id="KW-0813">Transport</keyword>
<evidence type="ECO:0000256" key="3">
    <source>
        <dbReference type="ARBA" id="ARBA00022475"/>
    </source>
</evidence>
<dbReference type="OrthoDB" id="8138334at2"/>
<dbReference type="AlphaFoldDB" id="H3KC23"/>
<dbReference type="RefSeq" id="WP_008540694.1">
    <property type="nucleotide sequence ID" value="NZ_JH604866.1"/>
</dbReference>
<accession>H3KC23</accession>
<evidence type="ECO:0000256" key="2">
    <source>
        <dbReference type="ARBA" id="ARBA00022448"/>
    </source>
</evidence>
<feature type="transmembrane region" description="Helical" evidence="7">
    <location>
        <begin position="163"/>
        <end position="190"/>
    </location>
</feature>
<dbReference type="STRING" id="762967.HMPREF9440_00273"/>
<dbReference type="PANTHER" id="PTHR30151">
    <property type="entry name" value="ALKANE SULFONATE ABC TRANSPORTER-RELATED, MEMBRANE SUBUNIT"/>
    <property type="match status" value="1"/>
</dbReference>
<dbReference type="Pfam" id="PF00528">
    <property type="entry name" value="BPD_transp_1"/>
    <property type="match status" value="1"/>
</dbReference>
<dbReference type="Gene3D" id="1.10.3720.10">
    <property type="entry name" value="MetI-like"/>
    <property type="match status" value="1"/>
</dbReference>
<feature type="domain" description="ABC transmembrane type-1" evidence="8">
    <location>
        <begin position="53"/>
        <end position="237"/>
    </location>
</feature>
<dbReference type="GO" id="GO:0005886">
    <property type="term" value="C:plasma membrane"/>
    <property type="evidence" value="ECO:0007669"/>
    <property type="project" value="UniProtKB-SubCell"/>
</dbReference>
<dbReference type="Proteomes" id="UP000004956">
    <property type="component" value="Unassembled WGS sequence"/>
</dbReference>
<evidence type="ECO:0000256" key="7">
    <source>
        <dbReference type="RuleBase" id="RU363032"/>
    </source>
</evidence>
<name>H3KC23_9BURK</name>
<dbReference type="PROSITE" id="PS50928">
    <property type="entry name" value="ABC_TM1"/>
    <property type="match status" value="1"/>
</dbReference>
<keyword evidence="5 7" id="KW-1133">Transmembrane helix</keyword>
<dbReference type="PATRIC" id="fig|762967.3.peg.230"/>
<evidence type="ECO:0000313" key="9">
    <source>
        <dbReference type="EMBL" id="EHY32347.1"/>
    </source>
</evidence>
<feature type="transmembrane region" description="Helical" evidence="7">
    <location>
        <begin position="57"/>
        <end position="79"/>
    </location>
</feature>
<dbReference type="EMBL" id="AFBQ01000034">
    <property type="protein sequence ID" value="EHY32347.1"/>
    <property type="molecule type" value="Genomic_DNA"/>
</dbReference>
<gene>
    <name evidence="9" type="ORF">HMPREF9440_00273</name>
</gene>
<evidence type="ECO:0000256" key="1">
    <source>
        <dbReference type="ARBA" id="ARBA00004651"/>
    </source>
</evidence>
<organism evidence="9 10">
    <name type="scientific">Sutterella parvirubra YIT 11816</name>
    <dbReference type="NCBI Taxonomy" id="762967"/>
    <lineage>
        <taxon>Bacteria</taxon>
        <taxon>Pseudomonadati</taxon>
        <taxon>Pseudomonadota</taxon>
        <taxon>Betaproteobacteria</taxon>
        <taxon>Burkholderiales</taxon>
        <taxon>Sutterellaceae</taxon>
        <taxon>Sutterella</taxon>
    </lineage>
</organism>
<evidence type="ECO:0000256" key="4">
    <source>
        <dbReference type="ARBA" id="ARBA00022692"/>
    </source>
</evidence>